<reference evidence="1" key="1">
    <citation type="submission" date="2011-01" db="EMBL/GenBank/DDBJ databases">
        <title>The Genome Sequence of Nematocida parisii strain ERTm3.</title>
        <authorList>
            <consortium name="The Broad Institute Genome Sequencing Platform"/>
            <consortium name="The Broad Institute Genome Sequencing Center for Infectious Disease"/>
            <person name="Cuomo C."/>
            <person name="Troemel E."/>
            <person name="Young S.K."/>
            <person name="Zeng Q."/>
            <person name="Gargeya S."/>
            <person name="Fitzgerald M."/>
            <person name="Haas B."/>
            <person name="Abouelleil A."/>
            <person name="Alvarado L."/>
            <person name="Arachchi H.M."/>
            <person name="Berlin A."/>
            <person name="Chapman S.B."/>
            <person name="Gearin G."/>
            <person name="Goldberg J."/>
            <person name="Griggs A."/>
            <person name="Gujja S."/>
            <person name="Hansen M."/>
            <person name="Heiman D."/>
            <person name="Howarth C."/>
            <person name="Larimer J."/>
            <person name="Lui A."/>
            <person name="MacDonald P.J.P."/>
            <person name="McCowen C."/>
            <person name="Montmayeur A."/>
            <person name="Murphy C."/>
            <person name="Neiman D."/>
            <person name="Pearson M."/>
            <person name="Priest M."/>
            <person name="Roberts A."/>
            <person name="Saif S."/>
            <person name="Shea T."/>
            <person name="Sisk P."/>
            <person name="Stolte C."/>
            <person name="Sykes S."/>
            <person name="Wortman J."/>
            <person name="Nusbaum C."/>
            <person name="Birren B."/>
        </authorList>
    </citation>
    <scope>NUCLEOTIDE SEQUENCE</scope>
    <source>
        <strain evidence="1">ERTm3</strain>
    </source>
</reference>
<proteinExistence type="predicted"/>
<dbReference type="OMA" id="YAFEINE"/>
<sequence length="216" mass="25023">MESMGSFFSSNWSIPVFSQSLKIIFISAEKKEEWLALYEAITQQWKINKEPVDSSDTIELCFEKSRFFLGVIVPSSLYAYEIKEMLCIVGRYNNGIKLKQIYKKIKRKLGTSANTIIHYQSLLKSSNCFVQKRKIDMYGKKSVWWVVCSEGVRKFYATRESVQTIQVKISGLKESIKVFYTEKGSVKRLRKDKNTKANGYSLERIKSKVPESSTKE</sequence>
<gene>
    <name evidence="1" type="ORF">NEQG_00588</name>
</gene>
<dbReference type="AlphaFoldDB" id="I3EHS2"/>
<protein>
    <submittedName>
        <fullName evidence="1">Uncharacterized protein</fullName>
    </submittedName>
</protein>
<dbReference type="OrthoDB" id="2189036at2759"/>
<dbReference type="EMBL" id="GL870877">
    <property type="protein sequence ID" value="EIJ88769.1"/>
    <property type="molecule type" value="Genomic_DNA"/>
</dbReference>
<dbReference type="HOGENOM" id="CLU_102275_0_0_1"/>
<keyword evidence="2" id="KW-1185">Reference proteome</keyword>
<organism evidence="1 2">
    <name type="scientific">Nematocida parisii (strain ERTm3)</name>
    <name type="common">Nematode killer fungus</name>
    <dbReference type="NCBI Taxonomy" id="935791"/>
    <lineage>
        <taxon>Eukaryota</taxon>
        <taxon>Fungi</taxon>
        <taxon>Fungi incertae sedis</taxon>
        <taxon>Microsporidia</taxon>
        <taxon>Nematocida</taxon>
    </lineage>
</organism>
<evidence type="ECO:0000313" key="1">
    <source>
        <dbReference type="EMBL" id="EIJ88769.1"/>
    </source>
</evidence>
<dbReference type="InParanoid" id="I3EHS2"/>
<dbReference type="VEuPathDB" id="MicrosporidiaDB:NEQG_00588"/>
<evidence type="ECO:0000313" key="2">
    <source>
        <dbReference type="Proteomes" id="UP000002872"/>
    </source>
</evidence>
<accession>I3EHS2</accession>
<name>I3EHS2_NEMP3</name>
<dbReference type="Proteomes" id="UP000002872">
    <property type="component" value="Unassembled WGS sequence"/>
</dbReference>